<name>A0A834C5S7_ORYME</name>
<sequence length="98" mass="10647">MPTSEVSFPSVQEASCAVTLFSGLSEICSCHSFTPSGPPFPQAPNHPRSMMLSSRRDSRGGVNEVELRSPPHALLESPAREVLNLEDFDDLRAHQAVV</sequence>
<evidence type="ECO:0000256" key="1">
    <source>
        <dbReference type="SAM" id="MobiDB-lite"/>
    </source>
</evidence>
<proteinExistence type="predicted"/>
<protein>
    <submittedName>
        <fullName evidence="2">Uncharacterized protein</fullName>
    </submittedName>
</protein>
<evidence type="ECO:0000313" key="2">
    <source>
        <dbReference type="EMBL" id="KAF6725923.1"/>
    </source>
</evidence>
<dbReference type="EMBL" id="WKFB01000350">
    <property type="protein sequence ID" value="KAF6725923.1"/>
    <property type="molecule type" value="Genomic_DNA"/>
</dbReference>
<dbReference type="Proteomes" id="UP000646548">
    <property type="component" value="Unassembled WGS sequence"/>
</dbReference>
<reference evidence="2" key="1">
    <citation type="journal article" name="BMC Genomics">
        <title>Long-read sequencing and de novo genome assembly of marine medaka (Oryzias melastigma).</title>
        <authorList>
            <person name="Liang P."/>
            <person name="Saqib H.S.A."/>
            <person name="Ni X."/>
            <person name="Shen Y."/>
        </authorList>
    </citation>
    <scope>NUCLEOTIDE SEQUENCE</scope>
    <source>
        <strain evidence="2">Bigg-433</strain>
    </source>
</reference>
<comment type="caution">
    <text evidence="2">The sequence shown here is derived from an EMBL/GenBank/DDBJ whole genome shotgun (WGS) entry which is preliminary data.</text>
</comment>
<evidence type="ECO:0000313" key="3">
    <source>
        <dbReference type="Proteomes" id="UP000646548"/>
    </source>
</evidence>
<gene>
    <name evidence="2" type="ORF">FQA47_016782</name>
</gene>
<accession>A0A834C5S7</accession>
<feature type="compositionally biased region" description="Basic and acidic residues" evidence="1">
    <location>
        <begin position="54"/>
        <end position="69"/>
    </location>
</feature>
<dbReference type="AlphaFoldDB" id="A0A834C5S7"/>
<feature type="region of interest" description="Disordered" evidence="1">
    <location>
        <begin position="35"/>
        <end position="73"/>
    </location>
</feature>
<organism evidence="2 3">
    <name type="scientific">Oryzias melastigma</name>
    <name type="common">Marine medaka</name>
    <dbReference type="NCBI Taxonomy" id="30732"/>
    <lineage>
        <taxon>Eukaryota</taxon>
        <taxon>Metazoa</taxon>
        <taxon>Chordata</taxon>
        <taxon>Craniata</taxon>
        <taxon>Vertebrata</taxon>
        <taxon>Euteleostomi</taxon>
        <taxon>Actinopterygii</taxon>
        <taxon>Neopterygii</taxon>
        <taxon>Teleostei</taxon>
        <taxon>Neoteleostei</taxon>
        <taxon>Acanthomorphata</taxon>
        <taxon>Ovalentaria</taxon>
        <taxon>Atherinomorphae</taxon>
        <taxon>Beloniformes</taxon>
        <taxon>Adrianichthyidae</taxon>
        <taxon>Oryziinae</taxon>
        <taxon>Oryzias</taxon>
    </lineage>
</organism>